<dbReference type="InterPro" id="IPR001182">
    <property type="entry name" value="FtsW/RodA"/>
</dbReference>
<dbReference type="EC" id="2.4.99.28" evidence="7"/>
<proteinExistence type="predicted"/>
<feature type="transmembrane region" description="Helical" evidence="10">
    <location>
        <begin position="158"/>
        <end position="178"/>
    </location>
</feature>
<evidence type="ECO:0000256" key="9">
    <source>
        <dbReference type="SAM" id="MobiDB-lite"/>
    </source>
</evidence>
<dbReference type="PANTHER" id="PTHR30474:SF14">
    <property type="entry name" value="CELL CYCLE PROTEIN"/>
    <property type="match status" value="1"/>
</dbReference>
<reference evidence="12" key="1">
    <citation type="journal article" date="2019" name="Int. J. Syst. Evol. Microbiol.">
        <title>The Global Catalogue of Microorganisms (GCM) 10K type strain sequencing project: providing services to taxonomists for standard genome sequencing and annotation.</title>
        <authorList>
            <consortium name="The Broad Institute Genomics Platform"/>
            <consortium name="The Broad Institute Genome Sequencing Center for Infectious Disease"/>
            <person name="Wu L."/>
            <person name="Ma J."/>
        </authorList>
    </citation>
    <scope>NUCLEOTIDE SEQUENCE [LARGE SCALE GENOMIC DNA]</scope>
    <source>
        <strain evidence="12">JCM 3399</strain>
    </source>
</reference>
<feature type="compositionally biased region" description="Basic residues" evidence="9">
    <location>
        <begin position="13"/>
        <end position="25"/>
    </location>
</feature>
<comment type="caution">
    <text evidence="11">The sequence shown here is derived from an EMBL/GenBank/DDBJ whole genome shotgun (WGS) entry which is preliminary data.</text>
</comment>
<keyword evidence="6 10" id="KW-0472">Membrane</keyword>
<dbReference type="Proteomes" id="UP000654471">
    <property type="component" value="Unassembled WGS sequence"/>
</dbReference>
<protein>
    <recommendedName>
        <fullName evidence="7">peptidoglycan glycosyltransferase</fullName>
        <ecNumber evidence="7">2.4.99.28</ecNumber>
    </recommendedName>
</protein>
<dbReference type="InterPro" id="IPR018365">
    <property type="entry name" value="Cell_cycle_FtsW-rel_CS"/>
</dbReference>
<gene>
    <name evidence="11" type="ORF">GCM10010211_21820</name>
</gene>
<keyword evidence="4" id="KW-0133">Cell shape</keyword>
<dbReference type="EMBL" id="BMRP01000005">
    <property type="protein sequence ID" value="GGU56571.1"/>
    <property type="molecule type" value="Genomic_DNA"/>
</dbReference>
<evidence type="ECO:0000313" key="12">
    <source>
        <dbReference type="Proteomes" id="UP000654471"/>
    </source>
</evidence>
<comment type="subcellular location">
    <subcellularLocation>
        <location evidence="1">Membrane</location>
        <topology evidence="1">Multi-pass membrane protein</topology>
    </subcellularLocation>
</comment>
<feature type="transmembrane region" description="Helical" evidence="10">
    <location>
        <begin position="67"/>
        <end position="87"/>
    </location>
</feature>
<dbReference type="PANTHER" id="PTHR30474">
    <property type="entry name" value="CELL CYCLE PROTEIN"/>
    <property type="match status" value="1"/>
</dbReference>
<accession>A0ABQ2UY29</accession>
<evidence type="ECO:0000256" key="2">
    <source>
        <dbReference type="ARBA" id="ARBA00004752"/>
    </source>
</evidence>
<comment type="catalytic activity">
    <reaction evidence="8">
        <text>[GlcNAc-(1-&gt;4)-Mur2Ac(oyl-L-Ala-gamma-D-Glu-L-Lys-D-Ala-D-Ala)](n)-di-trans,octa-cis-undecaprenyl diphosphate + beta-D-GlcNAc-(1-&gt;4)-Mur2Ac(oyl-L-Ala-gamma-D-Glu-L-Lys-D-Ala-D-Ala)-di-trans,octa-cis-undecaprenyl diphosphate = [GlcNAc-(1-&gt;4)-Mur2Ac(oyl-L-Ala-gamma-D-Glu-L-Lys-D-Ala-D-Ala)](n+1)-di-trans,octa-cis-undecaprenyl diphosphate + di-trans,octa-cis-undecaprenyl diphosphate + H(+)</text>
        <dbReference type="Rhea" id="RHEA:23708"/>
        <dbReference type="Rhea" id="RHEA-COMP:9602"/>
        <dbReference type="Rhea" id="RHEA-COMP:9603"/>
        <dbReference type="ChEBI" id="CHEBI:15378"/>
        <dbReference type="ChEBI" id="CHEBI:58405"/>
        <dbReference type="ChEBI" id="CHEBI:60033"/>
        <dbReference type="ChEBI" id="CHEBI:78435"/>
        <dbReference type="EC" id="2.4.99.28"/>
    </reaction>
</comment>
<feature type="region of interest" description="Disordered" evidence="9">
    <location>
        <begin position="1"/>
        <end position="56"/>
    </location>
</feature>
<evidence type="ECO:0000256" key="5">
    <source>
        <dbReference type="ARBA" id="ARBA00022989"/>
    </source>
</evidence>
<evidence type="ECO:0000256" key="10">
    <source>
        <dbReference type="SAM" id="Phobius"/>
    </source>
</evidence>
<evidence type="ECO:0000256" key="7">
    <source>
        <dbReference type="ARBA" id="ARBA00044770"/>
    </source>
</evidence>
<dbReference type="Pfam" id="PF01098">
    <property type="entry name" value="FTSW_RODA_SPOVE"/>
    <property type="match status" value="1"/>
</dbReference>
<evidence type="ECO:0000256" key="3">
    <source>
        <dbReference type="ARBA" id="ARBA00022692"/>
    </source>
</evidence>
<feature type="transmembrane region" description="Helical" evidence="10">
    <location>
        <begin position="120"/>
        <end position="138"/>
    </location>
</feature>
<evidence type="ECO:0000256" key="4">
    <source>
        <dbReference type="ARBA" id="ARBA00022960"/>
    </source>
</evidence>
<sequence length="188" mass="20408">MRATAPSRPSPSNRRRPIRPRRPPGARRSERPALLPGVRRPPPHPRAGRLGQADRPRLGGAQALDRTLLLSCLALSFLGSLLVFSATRARTELTKGDEYLFLLGVVLWRACRIARETGELYGTIVASGIVAGFAFQSFENIGMTLGIMPVTGLPLPFVSYGGTSMFAVRIAIGLLQPIRVQRPVSASR</sequence>
<feature type="compositionally biased region" description="Low complexity" evidence="9">
    <location>
        <begin position="1"/>
        <end position="12"/>
    </location>
</feature>
<keyword evidence="5 10" id="KW-1133">Transmembrane helix</keyword>
<comment type="pathway">
    <text evidence="2">Cell wall biogenesis; peptidoglycan biosynthesis.</text>
</comment>
<evidence type="ECO:0000256" key="6">
    <source>
        <dbReference type="ARBA" id="ARBA00023136"/>
    </source>
</evidence>
<evidence type="ECO:0000256" key="1">
    <source>
        <dbReference type="ARBA" id="ARBA00004141"/>
    </source>
</evidence>
<evidence type="ECO:0000313" key="11">
    <source>
        <dbReference type="EMBL" id="GGU56571.1"/>
    </source>
</evidence>
<evidence type="ECO:0000256" key="8">
    <source>
        <dbReference type="ARBA" id="ARBA00049902"/>
    </source>
</evidence>
<name>A0ABQ2UY29_9ACTN</name>
<organism evidence="11 12">
    <name type="scientific">Streptomyces albospinus</name>
    <dbReference type="NCBI Taxonomy" id="285515"/>
    <lineage>
        <taxon>Bacteria</taxon>
        <taxon>Bacillati</taxon>
        <taxon>Actinomycetota</taxon>
        <taxon>Actinomycetes</taxon>
        <taxon>Kitasatosporales</taxon>
        <taxon>Streptomycetaceae</taxon>
        <taxon>Streptomyces</taxon>
    </lineage>
</organism>
<keyword evidence="12" id="KW-1185">Reference proteome</keyword>
<dbReference type="PROSITE" id="PS00428">
    <property type="entry name" value="FTSW_RODA_SPOVE"/>
    <property type="match status" value="1"/>
</dbReference>
<keyword evidence="3 10" id="KW-0812">Transmembrane</keyword>